<dbReference type="Proteomes" id="UP001499987">
    <property type="component" value="Unassembled WGS sequence"/>
</dbReference>
<evidence type="ECO:0000313" key="2">
    <source>
        <dbReference type="EMBL" id="GAA1108285.1"/>
    </source>
</evidence>
<dbReference type="EMBL" id="BAAALD010000072">
    <property type="protein sequence ID" value="GAA1108285.1"/>
    <property type="molecule type" value="Genomic_DNA"/>
</dbReference>
<accession>A0ABP4EKR7</accession>
<dbReference type="RefSeq" id="WP_344626619.1">
    <property type="nucleotide sequence ID" value="NZ_BAAALD010000072.1"/>
</dbReference>
<keyword evidence="1" id="KW-0472">Membrane</keyword>
<evidence type="ECO:0000256" key="1">
    <source>
        <dbReference type="SAM" id="Phobius"/>
    </source>
</evidence>
<keyword evidence="3" id="KW-1185">Reference proteome</keyword>
<comment type="caution">
    <text evidence="2">The sequence shown here is derived from an EMBL/GenBank/DDBJ whole genome shotgun (WGS) entry which is preliminary data.</text>
</comment>
<protein>
    <submittedName>
        <fullName evidence="2">Uncharacterized protein</fullName>
    </submittedName>
</protein>
<gene>
    <name evidence="2" type="ORF">GCM10009663_57640</name>
</gene>
<name>A0ABP4EKR7_9ACTN</name>
<keyword evidence="1" id="KW-0812">Transmembrane</keyword>
<feature type="transmembrane region" description="Helical" evidence="1">
    <location>
        <begin position="60"/>
        <end position="77"/>
    </location>
</feature>
<reference evidence="3" key="1">
    <citation type="journal article" date="2019" name="Int. J. Syst. Evol. Microbiol.">
        <title>The Global Catalogue of Microorganisms (GCM) 10K type strain sequencing project: providing services to taxonomists for standard genome sequencing and annotation.</title>
        <authorList>
            <consortium name="The Broad Institute Genomics Platform"/>
            <consortium name="The Broad Institute Genome Sequencing Center for Infectious Disease"/>
            <person name="Wu L."/>
            <person name="Ma J."/>
        </authorList>
    </citation>
    <scope>NUCLEOTIDE SEQUENCE [LARGE SCALE GENOMIC DNA]</scope>
    <source>
        <strain evidence="3">JCM 13002</strain>
    </source>
</reference>
<sequence length="78" mass="8273">MTWSISRDARLAELRQLLHERSATLANLTPGTTSHAGLQAECDAIYAEIKQLEGSTGCSPAVLIAVAILAVLVLITAR</sequence>
<keyword evidence="1" id="KW-1133">Transmembrane helix</keyword>
<organism evidence="2 3">
    <name type="scientific">Kitasatospora arboriphila</name>
    <dbReference type="NCBI Taxonomy" id="258052"/>
    <lineage>
        <taxon>Bacteria</taxon>
        <taxon>Bacillati</taxon>
        <taxon>Actinomycetota</taxon>
        <taxon>Actinomycetes</taxon>
        <taxon>Kitasatosporales</taxon>
        <taxon>Streptomycetaceae</taxon>
        <taxon>Kitasatospora</taxon>
    </lineage>
</organism>
<evidence type="ECO:0000313" key="3">
    <source>
        <dbReference type="Proteomes" id="UP001499987"/>
    </source>
</evidence>
<proteinExistence type="predicted"/>